<dbReference type="AlphaFoldDB" id="G3IAC4"/>
<gene>
    <name evidence="1" type="ORF">I79_020544</name>
</gene>
<dbReference type="GO" id="GO:0045087">
    <property type="term" value="P:innate immune response"/>
    <property type="evidence" value="ECO:0007669"/>
    <property type="project" value="TreeGrafter"/>
</dbReference>
<dbReference type="InterPro" id="IPR007743">
    <property type="entry name" value="Immunity-related_GTPase-like"/>
</dbReference>
<dbReference type="STRING" id="10029.G3IAC4"/>
<dbReference type="InterPro" id="IPR051515">
    <property type="entry name" value="IRG"/>
</dbReference>
<proteinExistence type="predicted"/>
<reference evidence="2" key="1">
    <citation type="journal article" date="2011" name="Nat. Biotechnol.">
        <title>The genomic sequence of the Chinese hamster ovary (CHO)-K1 cell line.</title>
        <authorList>
            <person name="Xu X."/>
            <person name="Nagarajan H."/>
            <person name="Lewis N.E."/>
            <person name="Pan S."/>
            <person name="Cai Z."/>
            <person name="Liu X."/>
            <person name="Chen W."/>
            <person name="Xie M."/>
            <person name="Wang W."/>
            <person name="Hammond S."/>
            <person name="Andersen M.R."/>
            <person name="Neff N."/>
            <person name="Passarelli B."/>
            <person name="Koh W."/>
            <person name="Fan H.C."/>
            <person name="Wang J."/>
            <person name="Gui Y."/>
            <person name="Lee K.H."/>
            <person name="Betenbaugh M.J."/>
            <person name="Quake S.R."/>
            <person name="Famili I."/>
            <person name="Palsson B.O."/>
            <person name="Wang J."/>
        </authorList>
    </citation>
    <scope>NUCLEOTIDE SEQUENCE [LARGE SCALE GENOMIC DNA]</scope>
    <source>
        <strain evidence="2">CHO K1 cell line</strain>
    </source>
</reference>
<dbReference type="InParanoid" id="G3IAC4"/>
<evidence type="ECO:0000313" key="1">
    <source>
        <dbReference type="EMBL" id="EGV95180.1"/>
    </source>
</evidence>
<name>G3IAC4_CRIGR</name>
<dbReference type="GO" id="GO:0005789">
    <property type="term" value="C:endoplasmic reticulum membrane"/>
    <property type="evidence" value="ECO:0007669"/>
    <property type="project" value="TreeGrafter"/>
</dbReference>
<protein>
    <submittedName>
        <fullName evidence="1">Egl nine-like 3, mitochondrial</fullName>
    </submittedName>
</protein>
<dbReference type="GO" id="GO:0003924">
    <property type="term" value="F:GTPase activity"/>
    <property type="evidence" value="ECO:0007669"/>
    <property type="project" value="TreeGrafter"/>
</dbReference>
<dbReference type="PANTHER" id="PTHR32341">
    <property type="entry name" value="INTERFERON-INDUCIBLE GTPASE"/>
    <property type="match status" value="1"/>
</dbReference>
<dbReference type="GO" id="GO:0035458">
    <property type="term" value="P:cellular response to interferon-beta"/>
    <property type="evidence" value="ECO:0007669"/>
    <property type="project" value="TreeGrafter"/>
</dbReference>
<dbReference type="GO" id="GO:0000045">
    <property type="term" value="P:autophagosome assembly"/>
    <property type="evidence" value="ECO:0007669"/>
    <property type="project" value="TreeGrafter"/>
</dbReference>
<sequence>MRLDLEKIALESIMPCLHKVGFCYPDNFLGEVVGNCVLERVKQLHYNGALMVASRDLSDYDFQVLMDSLIKDLPAQKRHNFTLSISNITEAAIDRKRESIQQCIWKEVFTSGLLATIPAVGILGEDMKKLKVKLTTIESSLEWMMNPWNSWL</sequence>
<evidence type="ECO:0000313" key="2">
    <source>
        <dbReference type="Proteomes" id="UP000001075"/>
    </source>
</evidence>
<accession>G3IAC4</accession>
<organism evidence="1 2">
    <name type="scientific">Cricetulus griseus</name>
    <name type="common">Chinese hamster</name>
    <name type="synonym">Cricetulus barabensis griseus</name>
    <dbReference type="NCBI Taxonomy" id="10029"/>
    <lineage>
        <taxon>Eukaryota</taxon>
        <taxon>Metazoa</taxon>
        <taxon>Chordata</taxon>
        <taxon>Craniata</taxon>
        <taxon>Vertebrata</taxon>
        <taxon>Euteleostomi</taxon>
        <taxon>Mammalia</taxon>
        <taxon>Eutheria</taxon>
        <taxon>Euarchontoglires</taxon>
        <taxon>Glires</taxon>
        <taxon>Rodentia</taxon>
        <taxon>Myomorpha</taxon>
        <taxon>Muroidea</taxon>
        <taxon>Cricetidae</taxon>
        <taxon>Cricetinae</taxon>
        <taxon>Cricetulus</taxon>
    </lineage>
</organism>
<dbReference type="Proteomes" id="UP000001075">
    <property type="component" value="Unassembled WGS sequence"/>
</dbReference>
<dbReference type="Pfam" id="PF05049">
    <property type="entry name" value="IIGP"/>
    <property type="match status" value="1"/>
</dbReference>
<dbReference type="EMBL" id="JH001691">
    <property type="protein sequence ID" value="EGV95180.1"/>
    <property type="molecule type" value="Genomic_DNA"/>
</dbReference>
<dbReference type="GO" id="GO:0005525">
    <property type="term" value="F:GTP binding"/>
    <property type="evidence" value="ECO:0007669"/>
    <property type="project" value="InterPro"/>
</dbReference>
<dbReference type="PANTHER" id="PTHR32341:SF4">
    <property type="entry name" value="INTERFERON-GAMMA-INDUCIBLE GTPASE IFGGA3 PROTEIN-RELATED"/>
    <property type="match status" value="1"/>
</dbReference>